<gene>
    <name evidence="3" type="ORF">M231_00956</name>
</gene>
<keyword evidence="4" id="KW-1185">Reference proteome</keyword>
<protein>
    <submittedName>
        <fullName evidence="3">Uncharacterized protein</fullName>
    </submittedName>
</protein>
<name>A0A4Q1BUE0_TREME</name>
<feature type="coiled-coil region" evidence="1">
    <location>
        <begin position="75"/>
        <end position="105"/>
    </location>
</feature>
<dbReference type="AlphaFoldDB" id="A0A4Q1BUE0"/>
<dbReference type="VEuPathDB" id="FungiDB:TREMEDRAFT_68337"/>
<reference evidence="3 4" key="1">
    <citation type="submission" date="2016-06" db="EMBL/GenBank/DDBJ databases">
        <title>Evolution of pathogenesis and genome organization in the Tremellales.</title>
        <authorList>
            <person name="Cuomo C."/>
            <person name="Litvintseva A."/>
            <person name="Heitman J."/>
            <person name="Chen Y."/>
            <person name="Sun S."/>
            <person name="Springer D."/>
            <person name="Dromer F."/>
            <person name="Young S."/>
            <person name="Zeng Q."/>
            <person name="Chapman S."/>
            <person name="Gujja S."/>
            <person name="Saif S."/>
            <person name="Birren B."/>
        </authorList>
    </citation>
    <scope>NUCLEOTIDE SEQUENCE [LARGE SCALE GENOMIC DNA]</scope>
    <source>
        <strain evidence="3 4">ATCC 28783</strain>
    </source>
</reference>
<organism evidence="3 4">
    <name type="scientific">Tremella mesenterica</name>
    <name type="common">Jelly fungus</name>
    <dbReference type="NCBI Taxonomy" id="5217"/>
    <lineage>
        <taxon>Eukaryota</taxon>
        <taxon>Fungi</taxon>
        <taxon>Dikarya</taxon>
        <taxon>Basidiomycota</taxon>
        <taxon>Agaricomycotina</taxon>
        <taxon>Tremellomycetes</taxon>
        <taxon>Tremellales</taxon>
        <taxon>Tremellaceae</taxon>
        <taxon>Tremella</taxon>
    </lineage>
</organism>
<dbReference type="EMBL" id="SDIL01000006">
    <property type="protein sequence ID" value="RXK41721.1"/>
    <property type="molecule type" value="Genomic_DNA"/>
</dbReference>
<evidence type="ECO:0000313" key="4">
    <source>
        <dbReference type="Proteomes" id="UP000289152"/>
    </source>
</evidence>
<evidence type="ECO:0000313" key="3">
    <source>
        <dbReference type="EMBL" id="RXK41721.1"/>
    </source>
</evidence>
<dbReference type="OrthoDB" id="3005035at2759"/>
<feature type="region of interest" description="Disordered" evidence="2">
    <location>
        <begin position="1"/>
        <end position="59"/>
    </location>
</feature>
<proteinExistence type="predicted"/>
<sequence>MAASYSFKSPSLQIPGQSSAGPSTPRHPWTSPPLSTPTHGPPRSPRLQSSPVLLHPLPPSKVLERESRAQSELELDRQIRQRQQERELAEALQDQEWEIQRAAARLDPNGLSIFRNGSGKGKSVDLETKPFARPPQAYELYQAIDKHDIDFIMRVRDHAFPLLLQKSAGEFPIVYAARLGDKHRDVVILLIGALSRYVNHLDKEDFEKKEIKNTLKALRGNLKLAIDNALLPGYSPTLLSSYLQVLIMSEGDAFLHKSTYEISLLLRDPEGSPVKAAEQLVRQFCTKELRGVQGGIHDVEEYVANAALDLVIMATWSLAAQQLDVDPLPTHTFARDLRTYQEMVEATEVNRSKMVKCTKRVRHLLDVLQDLGGDTKKGVQGRLKDVEKALDAGMR</sequence>
<accession>A0A4Q1BUE0</accession>
<feature type="compositionally biased region" description="Polar residues" evidence="2">
    <location>
        <begin position="1"/>
        <end position="22"/>
    </location>
</feature>
<keyword evidence="1" id="KW-0175">Coiled coil</keyword>
<dbReference type="Proteomes" id="UP000289152">
    <property type="component" value="Unassembled WGS sequence"/>
</dbReference>
<feature type="compositionally biased region" description="Pro residues" evidence="2">
    <location>
        <begin position="30"/>
        <end position="44"/>
    </location>
</feature>
<evidence type="ECO:0000256" key="2">
    <source>
        <dbReference type="SAM" id="MobiDB-lite"/>
    </source>
</evidence>
<dbReference type="InParanoid" id="A0A4Q1BUE0"/>
<comment type="caution">
    <text evidence="3">The sequence shown here is derived from an EMBL/GenBank/DDBJ whole genome shotgun (WGS) entry which is preliminary data.</text>
</comment>
<evidence type="ECO:0000256" key="1">
    <source>
        <dbReference type="SAM" id="Coils"/>
    </source>
</evidence>